<proteinExistence type="predicted"/>
<name>A0A812M7H0_SYMPI</name>
<accession>A0A812M7H0</accession>
<comment type="caution">
    <text evidence="1">The sequence shown here is derived from an EMBL/GenBank/DDBJ whole genome shotgun (WGS) entry which is preliminary data.</text>
</comment>
<dbReference type="EMBL" id="CAJNIZ010007458">
    <property type="protein sequence ID" value="CAE7258164.1"/>
    <property type="molecule type" value="Genomic_DNA"/>
</dbReference>
<protein>
    <submittedName>
        <fullName evidence="1">SgmD protein</fullName>
    </submittedName>
</protein>
<evidence type="ECO:0000313" key="2">
    <source>
        <dbReference type="Proteomes" id="UP000649617"/>
    </source>
</evidence>
<evidence type="ECO:0000313" key="1">
    <source>
        <dbReference type="EMBL" id="CAE7258164.1"/>
    </source>
</evidence>
<organism evidence="1 2">
    <name type="scientific">Symbiodinium pilosum</name>
    <name type="common">Dinoflagellate</name>
    <dbReference type="NCBI Taxonomy" id="2952"/>
    <lineage>
        <taxon>Eukaryota</taxon>
        <taxon>Sar</taxon>
        <taxon>Alveolata</taxon>
        <taxon>Dinophyceae</taxon>
        <taxon>Suessiales</taxon>
        <taxon>Symbiodiniaceae</taxon>
        <taxon>Symbiodinium</taxon>
    </lineage>
</organism>
<dbReference type="AlphaFoldDB" id="A0A812M7H0"/>
<gene>
    <name evidence="1" type="primary">sgmD</name>
    <name evidence="1" type="ORF">SPIL2461_LOCUS5321</name>
</gene>
<keyword evidence="2" id="KW-1185">Reference proteome</keyword>
<reference evidence="1" key="1">
    <citation type="submission" date="2021-02" db="EMBL/GenBank/DDBJ databases">
        <authorList>
            <person name="Dougan E. K."/>
            <person name="Rhodes N."/>
            <person name="Thang M."/>
            <person name="Chan C."/>
        </authorList>
    </citation>
    <scope>NUCLEOTIDE SEQUENCE</scope>
</reference>
<dbReference type="Proteomes" id="UP000649617">
    <property type="component" value="Unassembled WGS sequence"/>
</dbReference>
<sequence length="226" mass="24641">MLQQNEVFDAELSMAGIFEVKSAARAPLLEALTLGKLLLLPALLTDDGHGHGIPDFGLWRSFLDSCSCFWLDASRCFSRAGTEFFGHGDAVHLSVDLSCEELCAACDFPSRRSRAAFEAPLALPEVSKVAITLWISPLDLSAHIHLPDCSSTERDQRLNCMILGSDMKKVHFFGGTPGGIEVNAEGGHLQTDMVKDLGAGSWVSFEEFASMARESLERVNSEDHEP</sequence>
<dbReference type="OrthoDB" id="10387265at2759"/>